<dbReference type="Proteomes" id="UP000295719">
    <property type="component" value="Unassembled WGS sequence"/>
</dbReference>
<evidence type="ECO:0000313" key="5">
    <source>
        <dbReference type="Proteomes" id="UP000295719"/>
    </source>
</evidence>
<comment type="caution">
    <text evidence="4">The sequence shown here is derived from an EMBL/GenBank/DDBJ whole genome shotgun (WGS) entry which is preliminary data.</text>
</comment>
<feature type="chain" id="PRO_5020299689" evidence="3">
    <location>
        <begin position="20"/>
        <end position="131"/>
    </location>
</feature>
<evidence type="ECO:0000313" key="4">
    <source>
        <dbReference type="EMBL" id="TCW00493.1"/>
    </source>
</evidence>
<dbReference type="InterPro" id="IPR036700">
    <property type="entry name" value="BOBF_sf"/>
</dbReference>
<sequence length="131" mass="14382">MKRLIIAGFFTLASLPALAQPGGGFKADAVPPPPEKHDSGYRGTEDAKSTSIEDVKALRDGAWVTLEGHIIRKIDDRRYEFRDNTGSINIKVAGDTWNDQEVSPEDLIVISGKKHQSGNTFGVDVEYVLKQ</sequence>
<dbReference type="SUPFAM" id="SSF101756">
    <property type="entry name" value="Hypothetical protein YgiW"/>
    <property type="match status" value="1"/>
</dbReference>
<organism evidence="4 5">
    <name type="scientific">Biostraticola tofi</name>
    <dbReference type="NCBI Taxonomy" id="466109"/>
    <lineage>
        <taxon>Bacteria</taxon>
        <taxon>Pseudomonadati</taxon>
        <taxon>Pseudomonadota</taxon>
        <taxon>Gammaproteobacteria</taxon>
        <taxon>Enterobacterales</taxon>
        <taxon>Bruguierivoracaceae</taxon>
        <taxon>Biostraticola</taxon>
    </lineage>
</organism>
<evidence type="ECO:0000256" key="1">
    <source>
        <dbReference type="ARBA" id="ARBA00022729"/>
    </source>
</evidence>
<gene>
    <name evidence="4" type="ORF">EDC52_101850</name>
</gene>
<feature type="compositionally biased region" description="Basic and acidic residues" evidence="2">
    <location>
        <begin position="34"/>
        <end position="48"/>
    </location>
</feature>
<dbReference type="EMBL" id="SMCR01000001">
    <property type="protein sequence ID" value="TCW00493.1"/>
    <property type="molecule type" value="Genomic_DNA"/>
</dbReference>
<evidence type="ECO:0000256" key="3">
    <source>
        <dbReference type="SAM" id="SignalP"/>
    </source>
</evidence>
<accession>A0A4R3Z5I4</accession>
<reference evidence="4 5" key="1">
    <citation type="submission" date="2019-03" db="EMBL/GenBank/DDBJ databases">
        <title>Genomic Encyclopedia of Type Strains, Phase IV (KMG-IV): sequencing the most valuable type-strain genomes for metagenomic binning, comparative biology and taxonomic classification.</title>
        <authorList>
            <person name="Goeker M."/>
        </authorList>
    </citation>
    <scope>NUCLEOTIDE SEQUENCE [LARGE SCALE GENOMIC DNA]</scope>
    <source>
        <strain evidence="4 5">DSM 19580</strain>
    </source>
</reference>
<feature type="signal peptide" evidence="3">
    <location>
        <begin position="1"/>
        <end position="19"/>
    </location>
</feature>
<dbReference type="InterPro" id="IPR005220">
    <property type="entry name" value="CarO-like"/>
</dbReference>
<dbReference type="AlphaFoldDB" id="A0A4R3Z5I4"/>
<dbReference type="PANTHER" id="PTHR36571">
    <property type="entry name" value="PROTEIN YGIW"/>
    <property type="match status" value="1"/>
</dbReference>
<dbReference type="Pfam" id="PF04076">
    <property type="entry name" value="BOF"/>
    <property type="match status" value="1"/>
</dbReference>
<dbReference type="Gene3D" id="2.40.50.200">
    <property type="entry name" value="Bacterial OB-fold"/>
    <property type="match status" value="1"/>
</dbReference>
<dbReference type="PANTHER" id="PTHR36571:SF2">
    <property type="entry name" value="PERIPLASMIC PROTEIN"/>
    <property type="match status" value="1"/>
</dbReference>
<keyword evidence="5" id="KW-1185">Reference proteome</keyword>
<feature type="region of interest" description="Disordered" evidence="2">
    <location>
        <begin position="24"/>
        <end position="48"/>
    </location>
</feature>
<evidence type="ECO:0000256" key="2">
    <source>
        <dbReference type="SAM" id="MobiDB-lite"/>
    </source>
</evidence>
<keyword evidence="1 3" id="KW-0732">Signal</keyword>
<proteinExistence type="predicted"/>
<name>A0A4R3Z5I4_9GAMM</name>
<protein>
    <submittedName>
        <fullName evidence="4">Uncharacterized protein (TIGR00156 family)</fullName>
    </submittedName>
</protein>
<dbReference type="RefSeq" id="WP_165911648.1">
    <property type="nucleotide sequence ID" value="NZ_SMCR01000001.1"/>
</dbReference>
<dbReference type="NCBIfam" id="NF033674">
    <property type="entry name" value="stress_OB_fold"/>
    <property type="match status" value="1"/>
</dbReference>